<dbReference type="GO" id="GO:0007030">
    <property type="term" value="P:Golgi organization"/>
    <property type="evidence" value="ECO:0007669"/>
    <property type="project" value="TreeGrafter"/>
</dbReference>
<comment type="caution">
    <text evidence="6">The sequence shown here is derived from an EMBL/GenBank/DDBJ whole genome shotgun (WGS) entry which is preliminary data.</text>
</comment>
<accession>A0AAN6JKH3</accession>
<proteinExistence type="predicted"/>
<keyword evidence="3 4" id="KW-0175">Coiled coil</keyword>
<protein>
    <submittedName>
        <fullName evidence="6">Uncharacterized protein</fullName>
    </submittedName>
</protein>
<name>A0AAN6JKH3_9BASI</name>
<evidence type="ECO:0000256" key="3">
    <source>
        <dbReference type="ARBA" id="ARBA00023054"/>
    </source>
</evidence>
<evidence type="ECO:0000313" key="6">
    <source>
        <dbReference type="EMBL" id="KAK0530969.1"/>
    </source>
</evidence>
<keyword evidence="7" id="KW-1185">Reference proteome</keyword>
<feature type="region of interest" description="Disordered" evidence="5">
    <location>
        <begin position="69"/>
        <end position="352"/>
    </location>
</feature>
<evidence type="ECO:0000256" key="1">
    <source>
        <dbReference type="ARBA" id="ARBA00004555"/>
    </source>
</evidence>
<dbReference type="PANTHER" id="PTHR18921:SF2">
    <property type="entry name" value="THYROID RECEPTOR-INTERACTING PROTEIN 11"/>
    <property type="match status" value="1"/>
</dbReference>
<feature type="coiled-coil region" evidence="4">
    <location>
        <begin position="364"/>
        <end position="394"/>
    </location>
</feature>
<feature type="compositionally biased region" description="Low complexity" evidence="5">
    <location>
        <begin position="77"/>
        <end position="107"/>
    </location>
</feature>
<feature type="compositionally biased region" description="Low complexity" evidence="5">
    <location>
        <begin position="267"/>
        <end position="305"/>
    </location>
</feature>
<feature type="compositionally biased region" description="Basic and acidic residues" evidence="5">
    <location>
        <begin position="343"/>
        <end position="352"/>
    </location>
</feature>
<feature type="compositionally biased region" description="Low complexity" evidence="5">
    <location>
        <begin position="130"/>
        <end position="161"/>
    </location>
</feature>
<keyword evidence="2" id="KW-0333">Golgi apparatus</keyword>
<dbReference type="GO" id="GO:0006888">
    <property type="term" value="P:endoplasmic reticulum to Golgi vesicle-mediated transport"/>
    <property type="evidence" value="ECO:0007669"/>
    <property type="project" value="TreeGrafter"/>
</dbReference>
<reference evidence="6" key="1">
    <citation type="journal article" date="2023" name="PhytoFront">
        <title>Draft Genome Resources of Seven Strains of Tilletia horrida, Causal Agent of Kernel Smut of Rice.</title>
        <authorList>
            <person name="Khanal S."/>
            <person name="Antony Babu S."/>
            <person name="Zhou X.G."/>
        </authorList>
    </citation>
    <scope>NUCLEOTIDE SEQUENCE</scope>
    <source>
        <strain evidence="6">TX3</strain>
    </source>
</reference>
<dbReference type="GO" id="GO:0005794">
    <property type="term" value="C:Golgi apparatus"/>
    <property type="evidence" value="ECO:0007669"/>
    <property type="project" value="UniProtKB-SubCell"/>
</dbReference>
<feature type="coiled-coil region" evidence="4">
    <location>
        <begin position="1119"/>
        <end position="1185"/>
    </location>
</feature>
<feature type="compositionally biased region" description="Low complexity" evidence="5">
    <location>
        <begin position="191"/>
        <end position="204"/>
    </location>
</feature>
<comment type="subcellular location">
    <subcellularLocation>
        <location evidence="1">Golgi apparatus</location>
    </subcellularLocation>
</comment>
<dbReference type="Proteomes" id="UP001176521">
    <property type="component" value="Unassembled WGS sequence"/>
</dbReference>
<evidence type="ECO:0000256" key="5">
    <source>
        <dbReference type="SAM" id="MobiDB-lite"/>
    </source>
</evidence>
<dbReference type="GO" id="GO:0031267">
    <property type="term" value="F:small GTPase binding"/>
    <property type="evidence" value="ECO:0007669"/>
    <property type="project" value="TreeGrafter"/>
</dbReference>
<evidence type="ECO:0000256" key="2">
    <source>
        <dbReference type="ARBA" id="ARBA00023034"/>
    </source>
</evidence>
<evidence type="ECO:0000313" key="7">
    <source>
        <dbReference type="Proteomes" id="UP001176521"/>
    </source>
</evidence>
<organism evidence="6 7">
    <name type="scientific">Tilletia horrida</name>
    <dbReference type="NCBI Taxonomy" id="155126"/>
    <lineage>
        <taxon>Eukaryota</taxon>
        <taxon>Fungi</taxon>
        <taxon>Dikarya</taxon>
        <taxon>Basidiomycota</taxon>
        <taxon>Ustilaginomycotina</taxon>
        <taxon>Exobasidiomycetes</taxon>
        <taxon>Tilletiales</taxon>
        <taxon>Tilletiaceae</taxon>
        <taxon>Tilletia</taxon>
    </lineage>
</organism>
<evidence type="ECO:0000256" key="4">
    <source>
        <dbReference type="SAM" id="Coils"/>
    </source>
</evidence>
<gene>
    <name evidence="6" type="ORF">OC842_003758</name>
</gene>
<sequence length="1389" mass="149707">MRLGQGFNSYTHEILIDDAVIVNPNREENVLTNDGNTMRLTAMVSGTPSAWTKQAQVILDVEQVINAQKAQDEKQQEQQNAPPAIEAPASTTETPAPGATEPAASPAQPSGEPAPASEPLKAPETEADTAPADVGAPAVSADSSASAPPGEASEPADAASSNPKPEDEPGATRVPEASETTAGGGAPQEPADATLTAAAGATTAAHEEQTGQSSDAAAAAKTEDVAETTGGNDSEPAQAPTDSSTASSEVKAEDVQAAGATDSSQDAAGSALAAPAEATPASGEADPAAASGPSAAPEGASGEASTPAPAEAKEGQASTVEGQAADGATSIAPATAAQTGSDGTDKVAQELKKDGTADNFALARQQADEEAKAAEAARAKKAEEERQKATLSKEVSLARQIRKQDPVLQAAADKYKVSLSLAEMTKMHREFRKLKSSVKVPPGMGKKTQVYNIRNSSGVSQTVIYQSQFVERLSDITSDLGISASLSIKKGSCGGAGRGSFIDTDKFKSSDLNYYISVRVINQSINFKDALQFNPLPGVKGKDFRTLFGDCFISGFLEGGELNALITMKVLNTAKARDITAEGAIALGKDSSGMTAEGAFKTAKMNLDLNSETTVQVSWIGGGQLKHPEEAWTIQSLTRAANRFPDCVAQSPQRTHAILTKYETLRSYQMNQPPEVSPIEYENAQQYANELLDIFMSYKAMYSRLTTQITEVQAGVLKFKKDPKEATRLKDQEDERTRLRVQYKLLADSDLRTAIDPRELSDASKKAVIGIFPSSLDGLDEARRATRAQMNLIIERVDKVDEDPSQILRFPQERFLPSFAFETLLPSVESTVRSTKRTAPLTGQRMFNTGNEKPTAVDATAATRMCLYDVAATQKDAADVAKKEGKTIQLLDGEIFAIKDYLELREEGVEESLRLTPPMGNEHMVSPPGKMFTALDFVQPTSMIKSVRITVHEGVICGLVCRYTNGLSWKRGRQDAGESFVLTLAKHDPSNPGSCPERITAVAITVGTEAVVKSPDFVLGLRLVTNKGQSVLAQAPNFRRAGYGRRFIGQRAFSDVRTITWESPLESGFMSGFWGWSNERGGNVGIFRLGVVWARQDIKKAATAENEKMVTARQKDEENEDVIGEKEMLKRTIANLQQTAKEQDDAKKQIEEDLKIAQAAKEEALKQAQKEQERLAAEIEGKKSEIQGYLSTISTKNSEISQKQSEIQQQKDAVLAEQRRAADQERLVTAERQAKEEATEQTKKKAYALYRAMKDTSAVLLVQHRSGRVLDMHPDWKKPTIFDAHRGWNQKFKLTIPSAGVAGLQIYCQNGSERGWFLLQRDGSSNTVTMDQDLATTFEIEPVPGSNEWYFLKNGGWFLGTEGGNGNSTLVISKSGTPTENDHWKFIWA</sequence>
<dbReference type="PANTHER" id="PTHR18921">
    <property type="entry name" value="MYOSIN HEAVY CHAIN - RELATED"/>
    <property type="match status" value="1"/>
</dbReference>
<dbReference type="EMBL" id="JAPDMQ010000199">
    <property type="protein sequence ID" value="KAK0530969.1"/>
    <property type="molecule type" value="Genomic_DNA"/>
</dbReference>